<evidence type="ECO:0000256" key="1">
    <source>
        <dbReference type="SAM" id="MobiDB-lite"/>
    </source>
</evidence>
<dbReference type="Proteomes" id="UP001065047">
    <property type="component" value="Unassembled WGS sequence"/>
</dbReference>
<proteinExistence type="predicted"/>
<evidence type="ECO:0000256" key="2">
    <source>
        <dbReference type="SAM" id="SignalP"/>
    </source>
</evidence>
<feature type="region of interest" description="Disordered" evidence="1">
    <location>
        <begin position="281"/>
        <end position="314"/>
    </location>
</feature>
<feature type="chain" id="PRO_5045792093" evidence="2">
    <location>
        <begin position="25"/>
        <end position="314"/>
    </location>
</feature>
<feature type="signal peptide" evidence="2">
    <location>
        <begin position="1"/>
        <end position="24"/>
    </location>
</feature>
<protein>
    <submittedName>
        <fullName evidence="3">Uncharacterized protein</fullName>
    </submittedName>
</protein>
<feature type="compositionally biased region" description="Low complexity" evidence="1">
    <location>
        <begin position="288"/>
        <end position="301"/>
    </location>
</feature>
<keyword evidence="2" id="KW-0732">Signal</keyword>
<accession>A0ABQ0PYR9</accession>
<evidence type="ECO:0000313" key="3">
    <source>
        <dbReference type="EMBL" id="GBQ84937.1"/>
    </source>
</evidence>
<sequence length="314" mass="31771">MDSPMAFISRASSVIALALMGGLAACSSGESGNTEPVNMGQFHAGDDRFNVISAVGQPMGTVKHLGRACDIYRLYTAGLSAGGRAGVKAAEVVTSIATLGLAQAVWAPVNAGSHPNQHTVLFCYASNNQLVEIYDKNPTNSRKPVVKVINKALYTTPANGSADEGASIDAEATSAMLPAASATTAGGVTSVNPPAPADLAPAPITVQPETLVPDGVKIDHVTTDPTTGQKTIYEKAATPASTDAAGNISLDNVSREAINGTDQVKTGQVVIPQNATADDLNSLSGQKAAQANKPALGAAAALTPTPSESVPDAN</sequence>
<reference evidence="3" key="1">
    <citation type="submission" date="2013-04" db="EMBL/GenBank/DDBJ databases">
        <title>The genome sequencing project of 58 acetic acid bacteria.</title>
        <authorList>
            <person name="Okamoto-Kainuma A."/>
            <person name="Ishikawa M."/>
            <person name="Umino S."/>
            <person name="Koizumi Y."/>
            <person name="Shiwa Y."/>
            <person name="Yoshikawa H."/>
            <person name="Matsutani M."/>
            <person name="Matsushita K."/>
        </authorList>
    </citation>
    <scope>NUCLEOTIDE SEQUENCE</scope>
    <source>
        <strain evidence="3">DSM 14337</strain>
    </source>
</reference>
<comment type="caution">
    <text evidence="3">The sequence shown here is derived from an EMBL/GenBank/DDBJ whole genome shotgun (WGS) entry which is preliminary data.</text>
</comment>
<keyword evidence="4" id="KW-1185">Reference proteome</keyword>
<gene>
    <name evidence="3" type="ORF">AA14337_2952</name>
</gene>
<evidence type="ECO:0000313" key="4">
    <source>
        <dbReference type="Proteomes" id="UP001065047"/>
    </source>
</evidence>
<name>A0ABQ0PYR9_9PROT</name>
<organism evidence="3 4">
    <name type="scientific">Acetobacter malorum DSM 14337</name>
    <dbReference type="NCBI Taxonomy" id="1307910"/>
    <lineage>
        <taxon>Bacteria</taxon>
        <taxon>Pseudomonadati</taxon>
        <taxon>Pseudomonadota</taxon>
        <taxon>Alphaproteobacteria</taxon>
        <taxon>Acetobacterales</taxon>
        <taxon>Acetobacteraceae</taxon>
        <taxon>Acetobacter</taxon>
    </lineage>
</organism>
<dbReference type="EMBL" id="BAPF01000050">
    <property type="protein sequence ID" value="GBQ84937.1"/>
    <property type="molecule type" value="Genomic_DNA"/>
</dbReference>